<gene>
    <name evidence="1" type="ORF">RSP_6244</name>
</gene>
<dbReference type="Proteomes" id="UP000002703">
    <property type="component" value="Chromosome 1"/>
</dbReference>
<dbReference type="EMBL" id="CP000143">
    <property type="protein sequence ID" value="ABA79157.2"/>
    <property type="molecule type" value="Genomic_DNA"/>
</dbReference>
<dbReference type="AlphaFoldDB" id="Q3J227"/>
<evidence type="ECO:0008006" key="3">
    <source>
        <dbReference type="Google" id="ProtNLM"/>
    </source>
</evidence>
<proteinExistence type="predicted"/>
<evidence type="ECO:0000313" key="2">
    <source>
        <dbReference type="Proteomes" id="UP000002703"/>
    </source>
</evidence>
<dbReference type="KEGG" id="rsp:RSP_6244"/>
<evidence type="ECO:0000313" key="1">
    <source>
        <dbReference type="EMBL" id="ABA79157.2"/>
    </source>
</evidence>
<sequence>MERQLRQLITDASGIEVHWIRAPANTPRPYIRLSLITELGDHTMEGRTPLRQSMIQVDIWAEDMADLLTIKNAVMVLDGYNDQSGDDPIKVILLDKVRSGEDTSNPADIVLRYSIDFRVFHS</sequence>
<name>Q3J227_CERS4</name>
<accession>Q3J227</accession>
<keyword evidence="2" id="KW-1185">Reference proteome</keyword>
<dbReference type="GeneID" id="3720317"/>
<protein>
    <recommendedName>
        <fullName evidence="3">DUF3168 domain-containing protein</fullName>
    </recommendedName>
</protein>
<dbReference type="EnsemblBacteria" id="ABA79157">
    <property type="protein sequence ID" value="ABA79157"/>
    <property type="gene ID" value="RSP_6244"/>
</dbReference>
<organism evidence="1 2">
    <name type="scientific">Cereibacter sphaeroides (strain ATCC 17023 / DSM 158 / JCM 6121 / CCUG 31486 / LMG 2827 / NBRC 12203 / NCIMB 8253 / ATH 2.4.1.)</name>
    <name type="common">Rhodobacter sphaeroides</name>
    <dbReference type="NCBI Taxonomy" id="272943"/>
    <lineage>
        <taxon>Bacteria</taxon>
        <taxon>Pseudomonadati</taxon>
        <taxon>Pseudomonadota</taxon>
        <taxon>Alphaproteobacteria</taxon>
        <taxon>Rhodobacterales</taxon>
        <taxon>Paracoccaceae</taxon>
        <taxon>Cereibacter</taxon>
    </lineage>
</organism>
<dbReference type="RefSeq" id="WP_023003649.1">
    <property type="nucleotide sequence ID" value="NC_007493.2"/>
</dbReference>
<dbReference type="STRING" id="272943.RSP_6244"/>
<reference evidence="2" key="1">
    <citation type="submission" date="2005-09" db="EMBL/GenBank/DDBJ databases">
        <title>Complete sequence of chromosome 1 of Rhodobacter sphaeroides 2.4.1.</title>
        <authorList>
            <person name="Copeland A."/>
            <person name="Lucas S."/>
            <person name="Lapidus A."/>
            <person name="Barry K."/>
            <person name="Detter J.C."/>
            <person name="Glavina T."/>
            <person name="Hammon N."/>
            <person name="Israni S."/>
            <person name="Pitluck S."/>
            <person name="Richardson P."/>
            <person name="Mackenzie C."/>
            <person name="Choudhary M."/>
            <person name="Larimer F."/>
            <person name="Hauser L.J."/>
            <person name="Land M."/>
            <person name="Donohue T.J."/>
            <person name="Kaplan S."/>
        </authorList>
    </citation>
    <scope>NUCLEOTIDE SEQUENCE [LARGE SCALE GENOMIC DNA]</scope>
    <source>
        <strain evidence="2">ATCC 17023 / DSM 158 / JCM 6121 / CCUG 31486 / LMG 2827 / NBRC 12203 / NCIMB 8253 / ATH 2.4.1.</strain>
    </source>
</reference>